<dbReference type="Pfam" id="PF08281">
    <property type="entry name" value="Sigma70_r4_2"/>
    <property type="match status" value="1"/>
</dbReference>
<dbReference type="InterPro" id="IPR013249">
    <property type="entry name" value="RNA_pol_sigma70_r4_t2"/>
</dbReference>
<dbReference type="InterPro" id="IPR007627">
    <property type="entry name" value="RNA_pol_sigma70_r2"/>
</dbReference>
<keyword evidence="2 6" id="KW-0805">Transcription regulation</keyword>
<keyword evidence="4 6" id="KW-0238">DNA-binding</keyword>
<comment type="similarity">
    <text evidence="1 6">Belongs to the sigma-70 factor family. ECF subfamily.</text>
</comment>
<dbReference type="InterPro" id="IPR000838">
    <property type="entry name" value="RNA_pol_sigma70_ECF_CS"/>
</dbReference>
<evidence type="ECO:0000313" key="9">
    <source>
        <dbReference type="EMBL" id="MCQ4085158.1"/>
    </source>
</evidence>
<dbReference type="PROSITE" id="PS01063">
    <property type="entry name" value="SIGMA70_ECF"/>
    <property type="match status" value="1"/>
</dbReference>
<comment type="caution">
    <text evidence="9">The sequence shown here is derived from an EMBL/GenBank/DDBJ whole genome shotgun (WGS) entry which is preliminary data.</text>
</comment>
<organism evidence="9 10">
    <name type="scientific">Streptomyces humicola</name>
    <dbReference type="NCBI Taxonomy" id="2953240"/>
    <lineage>
        <taxon>Bacteria</taxon>
        <taxon>Bacillati</taxon>
        <taxon>Actinomycetota</taxon>
        <taxon>Actinomycetes</taxon>
        <taxon>Kitasatosporales</taxon>
        <taxon>Streptomycetaceae</taxon>
        <taxon>Streptomyces</taxon>
    </lineage>
</organism>
<name>A0ABT1Q5G0_9ACTN</name>
<feature type="domain" description="RNA polymerase sigma factor 70 region 4 type 2" evidence="8">
    <location>
        <begin position="107"/>
        <end position="158"/>
    </location>
</feature>
<gene>
    <name evidence="9" type="ORF">NGB36_32505</name>
</gene>
<sequence>MDTAVECFLPRLYHEHASSLLRYVVTLTGGDLYWAEDVVQETLLRAWRHAEQLVDAAGSTRSWLATVARRIVIDDYRSRRVRPQEVGDTALEFLAGPDELDRALSLLALADALATLTPAQREAIVESYLVGRSVRQAAAVLGIPCGTVKSRVHYGLMALRRTLDEEGVMG</sequence>
<feature type="domain" description="RNA polymerase sigma-70 region 2" evidence="7">
    <location>
        <begin position="12"/>
        <end position="80"/>
    </location>
</feature>
<evidence type="ECO:0000259" key="8">
    <source>
        <dbReference type="Pfam" id="PF08281"/>
    </source>
</evidence>
<dbReference type="SUPFAM" id="SSF88946">
    <property type="entry name" value="Sigma2 domain of RNA polymerase sigma factors"/>
    <property type="match status" value="1"/>
</dbReference>
<dbReference type="SUPFAM" id="SSF88659">
    <property type="entry name" value="Sigma3 and sigma4 domains of RNA polymerase sigma factors"/>
    <property type="match status" value="1"/>
</dbReference>
<evidence type="ECO:0000259" key="7">
    <source>
        <dbReference type="Pfam" id="PF04542"/>
    </source>
</evidence>
<keyword evidence="10" id="KW-1185">Reference proteome</keyword>
<keyword evidence="3 6" id="KW-0731">Sigma factor</keyword>
<keyword evidence="5 6" id="KW-0804">Transcription</keyword>
<proteinExistence type="inferred from homology"/>
<dbReference type="Proteomes" id="UP001057702">
    <property type="component" value="Unassembled WGS sequence"/>
</dbReference>
<protein>
    <recommendedName>
        <fullName evidence="6">RNA polymerase sigma factor</fullName>
    </recommendedName>
</protein>
<dbReference type="RefSeq" id="WP_255924282.1">
    <property type="nucleotide sequence ID" value="NZ_JANFNG010000055.1"/>
</dbReference>
<dbReference type="InterPro" id="IPR013325">
    <property type="entry name" value="RNA_pol_sigma_r2"/>
</dbReference>
<dbReference type="NCBIfam" id="TIGR02937">
    <property type="entry name" value="sigma70-ECF"/>
    <property type="match status" value="1"/>
</dbReference>
<reference evidence="9" key="1">
    <citation type="submission" date="2022-06" db="EMBL/GenBank/DDBJ databases">
        <title>Draft genome sequence of Streptomyces sp. RB6PN25 isolated from peat swamp forest in Thailand.</title>
        <authorList>
            <person name="Duangmal K."/>
            <person name="Klaysubun C."/>
        </authorList>
    </citation>
    <scope>NUCLEOTIDE SEQUENCE</scope>
    <source>
        <strain evidence="9">RB6PN25</strain>
    </source>
</reference>
<evidence type="ECO:0000256" key="1">
    <source>
        <dbReference type="ARBA" id="ARBA00010641"/>
    </source>
</evidence>
<dbReference type="InterPro" id="IPR036388">
    <property type="entry name" value="WH-like_DNA-bd_sf"/>
</dbReference>
<dbReference type="EMBL" id="JANFNG010000055">
    <property type="protein sequence ID" value="MCQ4085158.1"/>
    <property type="molecule type" value="Genomic_DNA"/>
</dbReference>
<evidence type="ECO:0000256" key="2">
    <source>
        <dbReference type="ARBA" id="ARBA00023015"/>
    </source>
</evidence>
<dbReference type="InterPro" id="IPR014284">
    <property type="entry name" value="RNA_pol_sigma-70_dom"/>
</dbReference>
<evidence type="ECO:0000256" key="5">
    <source>
        <dbReference type="ARBA" id="ARBA00023163"/>
    </source>
</evidence>
<dbReference type="NCBIfam" id="NF007227">
    <property type="entry name" value="PRK09645.1"/>
    <property type="match status" value="1"/>
</dbReference>
<evidence type="ECO:0000313" key="10">
    <source>
        <dbReference type="Proteomes" id="UP001057702"/>
    </source>
</evidence>
<dbReference type="InterPro" id="IPR039425">
    <property type="entry name" value="RNA_pol_sigma-70-like"/>
</dbReference>
<evidence type="ECO:0000256" key="6">
    <source>
        <dbReference type="RuleBase" id="RU000716"/>
    </source>
</evidence>
<evidence type="ECO:0000256" key="3">
    <source>
        <dbReference type="ARBA" id="ARBA00023082"/>
    </source>
</evidence>
<dbReference type="PANTHER" id="PTHR43133">
    <property type="entry name" value="RNA POLYMERASE ECF-TYPE SIGMA FACTO"/>
    <property type="match status" value="1"/>
</dbReference>
<evidence type="ECO:0000256" key="4">
    <source>
        <dbReference type="ARBA" id="ARBA00023125"/>
    </source>
</evidence>
<accession>A0ABT1Q5G0</accession>
<dbReference type="Gene3D" id="1.10.1740.10">
    <property type="match status" value="1"/>
</dbReference>
<dbReference type="Gene3D" id="1.10.10.10">
    <property type="entry name" value="Winged helix-like DNA-binding domain superfamily/Winged helix DNA-binding domain"/>
    <property type="match status" value="1"/>
</dbReference>
<dbReference type="InterPro" id="IPR013324">
    <property type="entry name" value="RNA_pol_sigma_r3/r4-like"/>
</dbReference>
<dbReference type="PANTHER" id="PTHR43133:SF52">
    <property type="entry name" value="ECF RNA POLYMERASE SIGMA FACTOR SIGL"/>
    <property type="match status" value="1"/>
</dbReference>
<dbReference type="Pfam" id="PF04542">
    <property type="entry name" value="Sigma70_r2"/>
    <property type="match status" value="1"/>
</dbReference>